<dbReference type="InterPro" id="IPR019887">
    <property type="entry name" value="Tscrpt_reg_AsnC/Lrp_C"/>
</dbReference>
<dbReference type="InterPro" id="IPR011008">
    <property type="entry name" value="Dimeric_a/b-barrel"/>
</dbReference>
<dbReference type="EMBL" id="LHXZ01000022">
    <property type="protein sequence ID" value="KXB03263.1"/>
    <property type="molecule type" value="Genomic_DNA"/>
</dbReference>
<proteinExistence type="predicted"/>
<dbReference type="Proteomes" id="UP000070565">
    <property type="component" value="Unassembled WGS sequence"/>
</dbReference>
<sequence>MVLGYILITADPGEMRKVREKIGKLNNIKDVEMVTGPYDLIVRAEAEEISTLTSYVVDKLRHTVGITDTTTCIVIE</sequence>
<evidence type="ECO:0000313" key="3">
    <source>
        <dbReference type="Proteomes" id="UP000070565"/>
    </source>
</evidence>
<evidence type="ECO:0000313" key="2">
    <source>
        <dbReference type="EMBL" id="KXB03263.1"/>
    </source>
</evidence>
<name>A0A133V9Z2_9EURY</name>
<evidence type="ECO:0000259" key="1">
    <source>
        <dbReference type="Pfam" id="PF01037"/>
    </source>
</evidence>
<protein>
    <recommendedName>
        <fullName evidence="1">Transcription regulator AsnC/Lrp ligand binding domain-containing protein</fullName>
    </recommendedName>
</protein>
<comment type="caution">
    <text evidence="2">The sequence shown here is derived from an EMBL/GenBank/DDBJ whole genome shotgun (WGS) entry which is preliminary data.</text>
</comment>
<keyword evidence="3" id="KW-1185">Reference proteome</keyword>
<accession>A0A133V9Z2</accession>
<feature type="domain" description="Transcription regulator AsnC/Lrp ligand binding" evidence="1">
    <location>
        <begin position="6"/>
        <end position="76"/>
    </location>
</feature>
<gene>
    <name evidence="2" type="ORF">AKJ45_02100</name>
</gene>
<dbReference type="Pfam" id="PF01037">
    <property type="entry name" value="AsnC_trans_reg"/>
    <property type="match status" value="1"/>
</dbReference>
<dbReference type="SUPFAM" id="SSF54909">
    <property type="entry name" value="Dimeric alpha+beta barrel"/>
    <property type="match status" value="1"/>
</dbReference>
<reference evidence="2 3" key="1">
    <citation type="journal article" date="2016" name="Sci. Rep.">
        <title>Metabolic traits of an uncultured archaeal lineage -MSBL1- from brine pools of the Red Sea.</title>
        <authorList>
            <person name="Mwirichia R."/>
            <person name="Alam I."/>
            <person name="Rashid M."/>
            <person name="Vinu M."/>
            <person name="Ba-Alawi W."/>
            <person name="Anthony Kamau A."/>
            <person name="Kamanda Ngugi D."/>
            <person name="Goker M."/>
            <person name="Klenk H.P."/>
            <person name="Bajic V."/>
            <person name="Stingl U."/>
        </authorList>
    </citation>
    <scope>NUCLEOTIDE SEQUENCE [LARGE SCALE GENOMIC DNA]</scope>
    <source>
        <strain evidence="2">SCGC-AAA261F19</strain>
    </source>
</reference>
<dbReference type="AlphaFoldDB" id="A0A133V9Z2"/>
<dbReference type="Gene3D" id="3.30.70.920">
    <property type="match status" value="1"/>
</dbReference>
<organism evidence="2 3">
    <name type="scientific">candidate division MSBL1 archaeon SCGC-AAA261F19</name>
    <dbReference type="NCBI Taxonomy" id="1698275"/>
    <lineage>
        <taxon>Archaea</taxon>
        <taxon>Methanobacteriati</taxon>
        <taxon>Methanobacteriota</taxon>
        <taxon>candidate division MSBL1</taxon>
    </lineage>
</organism>